<dbReference type="Pfam" id="PF19266">
    <property type="entry name" value="CIS_tube"/>
    <property type="match status" value="1"/>
</dbReference>
<dbReference type="Proteomes" id="UP000294929">
    <property type="component" value="Unassembled WGS sequence"/>
</dbReference>
<accession>A0A4R5WBE0</accession>
<reference evidence="2 3" key="1">
    <citation type="submission" date="2019-01" db="EMBL/GenBank/DDBJ databases">
        <title>High-quality-draft genome sequences of five non-tuberculosis mycobacteriaceae isolated from a nosocomial environment.</title>
        <authorList>
            <person name="Tiago I."/>
            <person name="Alarico S."/>
            <person name="Pereira S.G."/>
            <person name="Coelho C."/>
            <person name="Maranha A."/>
            <person name="Empadinhas N."/>
        </authorList>
    </citation>
    <scope>NUCLEOTIDE SEQUENCE [LARGE SCALE GENOMIC DNA]</scope>
    <source>
        <strain evidence="2 3">24AIII</strain>
    </source>
</reference>
<evidence type="ECO:0000313" key="3">
    <source>
        <dbReference type="Proteomes" id="UP000294929"/>
    </source>
</evidence>
<evidence type="ECO:0000313" key="2">
    <source>
        <dbReference type="EMBL" id="TDK86709.1"/>
    </source>
</evidence>
<protein>
    <recommendedName>
        <fullName evidence="1">Contractile injection system tube protein N-terminal domain-containing protein</fullName>
    </recommendedName>
</protein>
<sequence length="255" mass="27712">MERVAFLVDKTGERIDCMLNPESVTMTRLAGVRARGTASGQLTGTGLADDPLQFTGGGRTELTLDLLFDVDFVDEQNRPTDVRALTNKLRMLAENSDEELGNCRPPLVRLVWCKSWNIPCIITALAERFDAFGVDGRPRRSWLRMKMVRVAQSAAEAALSYEDELARASADAVGVQQESGSVGVQDAVQAVGEGNADPEYTGVRFDLLATDALGNPFLWRRLAQHNDIDNPLRINPGEVLSIPTELAGAQGGPSQ</sequence>
<organism evidence="2 3">
    <name type="scientific">Mycolicibacterium mucogenicum</name>
    <name type="common">Mycobacterium mucogenicum</name>
    <dbReference type="NCBI Taxonomy" id="56689"/>
    <lineage>
        <taxon>Bacteria</taxon>
        <taxon>Bacillati</taxon>
        <taxon>Actinomycetota</taxon>
        <taxon>Actinomycetes</taxon>
        <taxon>Mycobacteriales</taxon>
        <taxon>Mycobacteriaceae</taxon>
        <taxon>Mycolicibacterium</taxon>
    </lineage>
</organism>
<dbReference type="AlphaFoldDB" id="A0A4R5WBE0"/>
<gene>
    <name evidence="2" type="ORF">EUA03_19240</name>
</gene>
<evidence type="ECO:0000259" key="1">
    <source>
        <dbReference type="Pfam" id="PF19266"/>
    </source>
</evidence>
<dbReference type="InterPro" id="IPR045361">
    <property type="entry name" value="CIS_tube_prot_N"/>
</dbReference>
<dbReference type="EMBL" id="SDLO01000017">
    <property type="protein sequence ID" value="TDK86709.1"/>
    <property type="molecule type" value="Genomic_DNA"/>
</dbReference>
<proteinExistence type="predicted"/>
<name>A0A4R5WBE0_MYCMU</name>
<comment type="caution">
    <text evidence="2">The sequence shown here is derived from an EMBL/GenBank/DDBJ whole genome shotgun (WGS) entry which is preliminary data.</text>
</comment>
<feature type="domain" description="Contractile injection system tube protein N-terminal" evidence="1">
    <location>
        <begin position="10"/>
        <end position="155"/>
    </location>
</feature>
<dbReference type="RefSeq" id="WP_133427605.1">
    <property type="nucleotide sequence ID" value="NZ_SDLO01000017.1"/>
</dbReference>